<evidence type="ECO:0000256" key="8">
    <source>
        <dbReference type="ARBA" id="ARBA00038932"/>
    </source>
</evidence>
<dbReference type="EC" id="5.3.3.12" evidence="8"/>
<dbReference type="PANTHER" id="PTHR11954:SF6">
    <property type="entry name" value="MACROPHAGE MIGRATION INHIBITORY FACTOR"/>
    <property type="match status" value="1"/>
</dbReference>
<dbReference type="SUPFAM" id="SSF55331">
    <property type="entry name" value="Tautomerase/MIF"/>
    <property type="match status" value="1"/>
</dbReference>
<dbReference type="EMBL" id="JAEPRA010000011">
    <property type="protein sequence ID" value="KAG2178282.1"/>
    <property type="molecule type" value="Genomic_DNA"/>
</dbReference>
<dbReference type="Proteomes" id="UP000612746">
    <property type="component" value="Unassembled WGS sequence"/>
</dbReference>
<dbReference type="AlphaFoldDB" id="A0A8H7UE61"/>
<evidence type="ECO:0000256" key="2">
    <source>
        <dbReference type="ARBA" id="ARBA00005851"/>
    </source>
</evidence>
<dbReference type="EC" id="5.3.2.1" evidence="9"/>
<comment type="caution">
    <text evidence="13">The sequence shown here is derived from an EMBL/GenBank/DDBJ whole genome shotgun (WGS) entry which is preliminary data.</text>
</comment>
<evidence type="ECO:0000256" key="3">
    <source>
        <dbReference type="ARBA" id="ARBA00022514"/>
    </source>
</evidence>
<evidence type="ECO:0000256" key="10">
    <source>
        <dbReference type="ARBA" id="ARBA00041631"/>
    </source>
</evidence>
<evidence type="ECO:0000256" key="4">
    <source>
        <dbReference type="ARBA" id="ARBA00022525"/>
    </source>
</evidence>
<keyword evidence="3" id="KW-0202">Cytokine</keyword>
<evidence type="ECO:0000256" key="6">
    <source>
        <dbReference type="ARBA" id="ARBA00036735"/>
    </source>
</evidence>
<name>A0A8H7UE61_9FUNG</name>
<proteinExistence type="inferred from homology"/>
<evidence type="ECO:0000313" key="14">
    <source>
        <dbReference type="Proteomes" id="UP000612746"/>
    </source>
</evidence>
<keyword evidence="14" id="KW-1185">Reference proteome</keyword>
<comment type="catalytic activity">
    <reaction evidence="7">
        <text>L-dopachrome = 5,6-dihydroxyindole-2-carboxylate</text>
        <dbReference type="Rhea" id="RHEA:13041"/>
        <dbReference type="ChEBI" id="CHEBI:16875"/>
        <dbReference type="ChEBI" id="CHEBI:57509"/>
        <dbReference type="EC" id="5.3.3.12"/>
    </reaction>
</comment>
<comment type="catalytic activity">
    <reaction evidence="6">
        <text>3-phenylpyruvate = enol-phenylpyruvate</text>
        <dbReference type="Rhea" id="RHEA:17097"/>
        <dbReference type="ChEBI" id="CHEBI:16815"/>
        <dbReference type="ChEBI" id="CHEBI:18005"/>
        <dbReference type="EC" id="5.3.2.1"/>
    </reaction>
</comment>
<dbReference type="Pfam" id="PF01187">
    <property type="entry name" value="MIF"/>
    <property type="match status" value="1"/>
</dbReference>
<keyword evidence="4" id="KW-0964">Secreted</keyword>
<evidence type="ECO:0000313" key="13">
    <source>
        <dbReference type="EMBL" id="KAG2178282.1"/>
    </source>
</evidence>
<dbReference type="GO" id="GO:0004167">
    <property type="term" value="F:dopachrome isomerase activity"/>
    <property type="evidence" value="ECO:0007669"/>
    <property type="project" value="UniProtKB-EC"/>
</dbReference>
<organism evidence="13 14">
    <name type="scientific">Umbelopsis vinacea</name>
    <dbReference type="NCBI Taxonomy" id="44442"/>
    <lineage>
        <taxon>Eukaryota</taxon>
        <taxon>Fungi</taxon>
        <taxon>Fungi incertae sedis</taxon>
        <taxon>Mucoromycota</taxon>
        <taxon>Mucoromycotina</taxon>
        <taxon>Umbelopsidomycetes</taxon>
        <taxon>Umbelopsidales</taxon>
        <taxon>Umbelopsidaceae</taxon>
        <taxon>Umbelopsis</taxon>
    </lineage>
</organism>
<dbReference type="InterPro" id="IPR001398">
    <property type="entry name" value="Macrophage_inhib_fac"/>
</dbReference>
<evidence type="ECO:0000256" key="11">
    <source>
        <dbReference type="ARBA" id="ARBA00041912"/>
    </source>
</evidence>
<sequence>MPSLEISSNVGPKDLNAFINTLSKKFSEAIGKPEALCLVTFNQVQQLSYAGSTEPGFIAHVTSIGNIDNERNANLSASISQIFQDELNVANTRGYFFFHDVRGDDTGFRGTTYTNLTANRQ</sequence>
<dbReference type="GO" id="GO:0050178">
    <property type="term" value="F:phenylpyruvate tautomerase activity"/>
    <property type="evidence" value="ECO:0007669"/>
    <property type="project" value="UniProtKB-EC"/>
</dbReference>
<dbReference type="GO" id="GO:0005615">
    <property type="term" value="C:extracellular space"/>
    <property type="evidence" value="ECO:0007669"/>
    <property type="project" value="UniProtKB-KW"/>
</dbReference>
<evidence type="ECO:0000256" key="7">
    <source>
        <dbReference type="ARBA" id="ARBA00036823"/>
    </source>
</evidence>
<dbReference type="PANTHER" id="PTHR11954">
    <property type="entry name" value="D-DOPACHROME DECARBOXYLASE"/>
    <property type="match status" value="1"/>
</dbReference>
<reference evidence="13" key="1">
    <citation type="submission" date="2020-12" db="EMBL/GenBank/DDBJ databases">
        <title>Metabolic potential, ecology and presence of endohyphal bacteria is reflected in genomic diversity of Mucoromycotina.</title>
        <authorList>
            <person name="Muszewska A."/>
            <person name="Okrasinska A."/>
            <person name="Steczkiewicz K."/>
            <person name="Drgas O."/>
            <person name="Orlowska M."/>
            <person name="Perlinska-Lenart U."/>
            <person name="Aleksandrzak-Piekarczyk T."/>
            <person name="Szatraj K."/>
            <person name="Zielenkiewicz U."/>
            <person name="Pilsyk S."/>
            <person name="Malc E."/>
            <person name="Mieczkowski P."/>
            <person name="Kruszewska J.S."/>
            <person name="Biernat P."/>
            <person name="Pawlowska J."/>
        </authorList>
    </citation>
    <scope>NUCLEOTIDE SEQUENCE</scope>
    <source>
        <strain evidence="13">WA0000051536</strain>
    </source>
</reference>
<accession>A0A8H7UE61</accession>
<gene>
    <name evidence="13" type="ORF">INT44_001432</name>
</gene>
<evidence type="ECO:0000256" key="12">
    <source>
        <dbReference type="ARBA" id="ARBA00042730"/>
    </source>
</evidence>
<dbReference type="OrthoDB" id="255819at2759"/>
<dbReference type="Gene3D" id="3.30.429.10">
    <property type="entry name" value="Macrophage Migration Inhibitory Factor"/>
    <property type="match status" value="1"/>
</dbReference>
<keyword evidence="5" id="KW-0413">Isomerase</keyword>
<comment type="subcellular location">
    <subcellularLocation>
        <location evidence="1">Secreted</location>
    </subcellularLocation>
</comment>
<evidence type="ECO:0000256" key="5">
    <source>
        <dbReference type="ARBA" id="ARBA00023235"/>
    </source>
</evidence>
<comment type="similarity">
    <text evidence="2">Belongs to the MIF family.</text>
</comment>
<dbReference type="InterPro" id="IPR014347">
    <property type="entry name" value="Tautomerase/MIF_sf"/>
</dbReference>
<protein>
    <recommendedName>
        <fullName evidence="12">L-dopachrome isomerase</fullName>
        <ecNumber evidence="9">5.3.2.1</ecNumber>
        <ecNumber evidence="8">5.3.3.12</ecNumber>
    </recommendedName>
    <alternativeName>
        <fullName evidence="10">L-dopachrome tautomerase</fullName>
    </alternativeName>
    <alternativeName>
        <fullName evidence="11">Phenylpyruvate tautomerase</fullName>
    </alternativeName>
</protein>
<evidence type="ECO:0000256" key="9">
    <source>
        <dbReference type="ARBA" id="ARBA00039086"/>
    </source>
</evidence>
<evidence type="ECO:0000256" key="1">
    <source>
        <dbReference type="ARBA" id="ARBA00004613"/>
    </source>
</evidence>